<evidence type="ECO:0000256" key="6">
    <source>
        <dbReference type="ARBA" id="ARBA00022679"/>
    </source>
</evidence>
<evidence type="ECO:0000256" key="5">
    <source>
        <dbReference type="ARBA" id="ARBA00022576"/>
    </source>
</evidence>
<comment type="subunit">
    <text evidence="4 9">Homodimer.</text>
</comment>
<dbReference type="GO" id="GO:0004400">
    <property type="term" value="F:histidinol-phosphate transaminase activity"/>
    <property type="evidence" value="ECO:0007669"/>
    <property type="project" value="UniProtKB-UniRule"/>
</dbReference>
<name>A0A831ZZB0_9BACT</name>
<accession>A0A831ZZB0</accession>
<dbReference type="SUPFAM" id="SSF53383">
    <property type="entry name" value="PLP-dependent transferases"/>
    <property type="match status" value="1"/>
</dbReference>
<dbReference type="UniPathway" id="UPA00031">
    <property type="reaction ID" value="UER00012"/>
</dbReference>
<keyword evidence="9" id="KW-0028">Amino-acid biosynthesis</keyword>
<dbReference type="EMBL" id="DSTK01000012">
    <property type="protein sequence ID" value="HFK96390.1"/>
    <property type="molecule type" value="Genomic_DNA"/>
</dbReference>
<protein>
    <recommendedName>
        <fullName evidence="9">Histidinol-phosphate aminotransferase</fullName>
        <ecNumber evidence="9">2.6.1.9</ecNumber>
    </recommendedName>
    <alternativeName>
        <fullName evidence="9">Imidazole acetol-phosphate transaminase</fullName>
    </alternativeName>
</protein>
<comment type="similarity">
    <text evidence="3 9">Belongs to the class-II pyridoxal-phosphate-dependent aminotransferase family. Histidinol-phosphate aminotransferase subfamily.</text>
</comment>
<proteinExistence type="inferred from homology"/>
<evidence type="ECO:0000256" key="3">
    <source>
        <dbReference type="ARBA" id="ARBA00007970"/>
    </source>
</evidence>
<dbReference type="Gene3D" id="3.40.640.10">
    <property type="entry name" value="Type I PLP-dependent aspartate aminotransferase-like (Major domain)"/>
    <property type="match status" value="1"/>
</dbReference>
<sequence>MSRLVPPHIAAIDPYPPGKPIEELERELGIKDSIKLASNENPLGPSPKAVAAVREKLDGLHRYPDGSGYYLRRRIAEKLGVPMEAVVIGNGSNEILELVIRTFVRPGLDVIIPNPSFLVYRLAVQTVGGTVVSVPLKDFTIDLDGILRAVTDRTRLIFINNPNNPTGTVLPKTAFTDFFRALPADVVVVIDEAYIEFAPSGSTFDGLDFVSAQGPWVVTARTFSKAYGLAGLRVGYGVMDPAVAAFLHRVRQPFNVSTLAQAAALAALDDDDFLERSRRVVREGLEYLYRGLDALGVDYLPTHTNFFLIAVPVDAKKIYEAMLREGVILRAMNAYGLDRHIRVNVGLPEENERFLKAFAKVLEQFT</sequence>
<dbReference type="HAMAP" id="MF_01023">
    <property type="entry name" value="HisC_aminotrans_2"/>
    <property type="match status" value="1"/>
</dbReference>
<dbReference type="AlphaFoldDB" id="A0A831ZZB0"/>
<gene>
    <name evidence="9" type="primary">hisC</name>
    <name evidence="11" type="ORF">ENS06_03570</name>
</gene>
<comment type="pathway">
    <text evidence="2 9">Amino-acid biosynthesis; L-histidine biosynthesis; L-histidine from 5-phospho-alpha-D-ribose 1-diphosphate: step 7/9.</text>
</comment>
<dbReference type="InterPro" id="IPR015422">
    <property type="entry name" value="PyrdxlP-dep_Trfase_small"/>
</dbReference>
<reference evidence="11" key="1">
    <citation type="journal article" date="2020" name="mSystems">
        <title>Genome- and Community-Level Interaction Insights into Carbon Utilization and Element Cycling Functions of Hydrothermarchaeota in Hydrothermal Sediment.</title>
        <authorList>
            <person name="Zhou Z."/>
            <person name="Liu Y."/>
            <person name="Xu W."/>
            <person name="Pan J."/>
            <person name="Luo Z.H."/>
            <person name="Li M."/>
        </authorList>
    </citation>
    <scope>NUCLEOTIDE SEQUENCE [LARGE SCALE GENOMIC DNA]</scope>
    <source>
        <strain evidence="11">SpSt-456</strain>
    </source>
</reference>
<dbReference type="NCBIfam" id="TIGR01141">
    <property type="entry name" value="hisC"/>
    <property type="match status" value="1"/>
</dbReference>
<keyword evidence="5 9" id="KW-0032">Aminotransferase</keyword>
<dbReference type="InterPro" id="IPR005861">
    <property type="entry name" value="HisP_aminotrans"/>
</dbReference>
<dbReference type="PROSITE" id="PS00599">
    <property type="entry name" value="AA_TRANSFER_CLASS_2"/>
    <property type="match status" value="1"/>
</dbReference>
<evidence type="ECO:0000256" key="2">
    <source>
        <dbReference type="ARBA" id="ARBA00005011"/>
    </source>
</evidence>
<evidence type="ECO:0000256" key="4">
    <source>
        <dbReference type="ARBA" id="ARBA00011738"/>
    </source>
</evidence>
<evidence type="ECO:0000256" key="1">
    <source>
        <dbReference type="ARBA" id="ARBA00001933"/>
    </source>
</evidence>
<comment type="caution">
    <text evidence="11">The sequence shown here is derived from an EMBL/GenBank/DDBJ whole genome shotgun (WGS) entry which is preliminary data.</text>
</comment>
<dbReference type="PANTHER" id="PTHR43643">
    <property type="entry name" value="HISTIDINOL-PHOSPHATE AMINOTRANSFERASE 2"/>
    <property type="match status" value="1"/>
</dbReference>
<evidence type="ECO:0000256" key="8">
    <source>
        <dbReference type="ARBA" id="ARBA00047481"/>
    </source>
</evidence>
<dbReference type="InterPro" id="IPR050106">
    <property type="entry name" value="HistidinolP_aminotransfase"/>
</dbReference>
<evidence type="ECO:0000259" key="10">
    <source>
        <dbReference type="Pfam" id="PF00155"/>
    </source>
</evidence>
<dbReference type="GO" id="GO:0030170">
    <property type="term" value="F:pyridoxal phosphate binding"/>
    <property type="evidence" value="ECO:0007669"/>
    <property type="project" value="InterPro"/>
</dbReference>
<dbReference type="CDD" id="cd00609">
    <property type="entry name" value="AAT_like"/>
    <property type="match status" value="1"/>
</dbReference>
<dbReference type="GO" id="GO:0000105">
    <property type="term" value="P:L-histidine biosynthetic process"/>
    <property type="evidence" value="ECO:0007669"/>
    <property type="project" value="UniProtKB-UniRule"/>
</dbReference>
<dbReference type="EC" id="2.6.1.9" evidence="9"/>
<dbReference type="InterPro" id="IPR004839">
    <property type="entry name" value="Aminotransferase_I/II_large"/>
</dbReference>
<feature type="domain" description="Aminotransferase class I/classII large" evidence="10">
    <location>
        <begin position="32"/>
        <end position="357"/>
    </location>
</feature>
<dbReference type="InterPro" id="IPR015424">
    <property type="entry name" value="PyrdxlP-dep_Trfase"/>
</dbReference>
<evidence type="ECO:0000256" key="7">
    <source>
        <dbReference type="ARBA" id="ARBA00022898"/>
    </source>
</evidence>
<comment type="catalytic activity">
    <reaction evidence="8 9">
        <text>L-histidinol phosphate + 2-oxoglutarate = 3-(imidazol-4-yl)-2-oxopropyl phosphate + L-glutamate</text>
        <dbReference type="Rhea" id="RHEA:23744"/>
        <dbReference type="ChEBI" id="CHEBI:16810"/>
        <dbReference type="ChEBI" id="CHEBI:29985"/>
        <dbReference type="ChEBI" id="CHEBI:57766"/>
        <dbReference type="ChEBI" id="CHEBI:57980"/>
        <dbReference type="EC" id="2.6.1.9"/>
    </reaction>
</comment>
<keyword evidence="6 9" id="KW-0808">Transferase</keyword>
<organism evidence="11">
    <name type="scientific">Desulfacinum infernum</name>
    <dbReference type="NCBI Taxonomy" id="35837"/>
    <lineage>
        <taxon>Bacteria</taxon>
        <taxon>Pseudomonadati</taxon>
        <taxon>Thermodesulfobacteriota</taxon>
        <taxon>Syntrophobacteria</taxon>
        <taxon>Syntrophobacterales</taxon>
        <taxon>Syntrophobacteraceae</taxon>
        <taxon>Desulfacinum</taxon>
    </lineage>
</organism>
<dbReference type="InterPro" id="IPR015421">
    <property type="entry name" value="PyrdxlP-dep_Trfase_major"/>
</dbReference>
<keyword evidence="9" id="KW-0368">Histidine biosynthesis</keyword>
<evidence type="ECO:0000256" key="9">
    <source>
        <dbReference type="HAMAP-Rule" id="MF_01023"/>
    </source>
</evidence>
<dbReference type="Pfam" id="PF00155">
    <property type="entry name" value="Aminotran_1_2"/>
    <property type="match status" value="1"/>
</dbReference>
<feature type="modified residue" description="N6-(pyridoxal phosphate)lysine" evidence="9">
    <location>
        <position position="225"/>
    </location>
</feature>
<dbReference type="InterPro" id="IPR001917">
    <property type="entry name" value="Aminotrans_II_pyridoxalP_BS"/>
</dbReference>
<evidence type="ECO:0000313" key="11">
    <source>
        <dbReference type="EMBL" id="HFK96390.1"/>
    </source>
</evidence>
<comment type="cofactor">
    <cofactor evidence="1 9">
        <name>pyridoxal 5'-phosphate</name>
        <dbReference type="ChEBI" id="CHEBI:597326"/>
    </cofactor>
</comment>
<dbReference type="PANTHER" id="PTHR43643:SF3">
    <property type="entry name" value="HISTIDINOL-PHOSPHATE AMINOTRANSFERASE"/>
    <property type="match status" value="1"/>
</dbReference>
<dbReference type="Gene3D" id="3.90.1150.10">
    <property type="entry name" value="Aspartate Aminotransferase, domain 1"/>
    <property type="match status" value="1"/>
</dbReference>
<keyword evidence="7 9" id="KW-0663">Pyridoxal phosphate</keyword>